<evidence type="ECO:0000313" key="4">
    <source>
        <dbReference type="Proteomes" id="UP001185984"/>
    </source>
</evidence>
<dbReference type="EMBL" id="JAPTHD010000001">
    <property type="protein sequence ID" value="MDV5823101.1"/>
    <property type="molecule type" value="Genomic_DNA"/>
</dbReference>
<evidence type="ECO:0000256" key="1">
    <source>
        <dbReference type="SAM" id="Coils"/>
    </source>
</evidence>
<dbReference type="CDD" id="cd14814">
    <property type="entry name" value="Peptidase_M15"/>
    <property type="match status" value="1"/>
</dbReference>
<comment type="caution">
    <text evidence="3">The sequence shown here is derived from an EMBL/GenBank/DDBJ whole genome shotgun (WGS) entry which is preliminary data.</text>
</comment>
<protein>
    <submittedName>
        <fullName evidence="3">M15 family metallopeptidase</fullName>
    </submittedName>
</protein>
<gene>
    <name evidence="3" type="ORF">O0R41_05755</name>
</gene>
<reference evidence="4" key="1">
    <citation type="journal article" date="2022" name="J Environ Chem Eng">
        <title>Biodegradation of petroleum oil using a constructed nonpathogenic and heavy metal-tolerant bacterial consortium isolated from marine sponges.</title>
        <authorList>
            <person name="Dechsakulwatana C."/>
            <person name="Rungsihiranrut A."/>
            <person name="Muangchinda C."/>
            <person name="Ningthoujam R."/>
            <person name="Klankeo P."/>
            <person name="Pinyakong O."/>
        </authorList>
    </citation>
    <scope>NUCLEOTIDE SEQUENCE [LARGE SCALE GENOMIC DNA]</scope>
    <source>
        <strain evidence="4">MO2-4</strain>
    </source>
</reference>
<feature type="domain" description="D-alanyl-D-alanine carboxypeptidase-like core" evidence="2">
    <location>
        <begin position="70"/>
        <end position="150"/>
    </location>
</feature>
<dbReference type="InterPro" id="IPR003709">
    <property type="entry name" value="VanY-like_core_dom"/>
</dbReference>
<dbReference type="RefSeq" id="WP_317516231.1">
    <property type="nucleotide sequence ID" value="NZ_JAPTHD010000001.1"/>
</dbReference>
<proteinExistence type="predicted"/>
<dbReference type="Proteomes" id="UP001185984">
    <property type="component" value="Unassembled WGS sequence"/>
</dbReference>
<sequence>MDPIKRINAAYDDQVNALKRLAVERAQNGQAVDANIAGLSSEFTRIERNRAAALKAEEDRQAALKQTNNEIGRTITLLEARAIAEKAGGRVTSDQRSYAQQQALYDKYMAYKSGTGPWAALAAKPGTSNHELGQALDVAKSDGMTLAKLVKAYRAAGVKLTEALDEGSHFHIAWAAGKAVTEAAKEADKVAKWLEEQRLKAQGNVWQLAQDIDKRNADFGKDAPTLGSRMLQEEQDAADLLRAQQELRREVMSAFMDDLDRVSDRVDVVAANMRDAFGRVGGAIGGLITVLDEYGKRQAEIDKQRELGGLSAKEQAGLRQQESDNQIAGMVALTGAAKGLFSEHSKGYKAMEAAEKALTVIQLARTAVDVAGGAARMFATLGPYAFPAVAAMLGVMASLGFGGGGSAGSLPKSNDGTGTVLGDASAKSESIKRAIDSLKEVDTVMLTYSRQMAASLSAIESNISGFAALVLRTDNVNASAGVNTGFSQDTTGKVLEGIITGGGLFSKIPVVGGIIGGIGSIIGSLFGSKTKVVGSGLYGGAQSLEDILSGGFDASYYSDIQKKKKLFGLTTSTKYSTQYSDADSGLENQFTLILREFNNAILAAAGPLGVATSEIQQKLNGFVVNIGKIDLQGLTGEEIEEKLTAVFGAAADQMAQAAFPGIEKFQAVGEGLFDTLVRVASTVESVTSSLTMLGSSASLMSVDLKMALADQFDSVSDFSSAVDAYFETYYTKEEQAAARTAQFATVFDSLGLAMPGTLAAFRQLVDAQDLTTAAGQATYATLLQLAPAFADLQSALNGAKSAADILSERQDLEKQLLELQGNTAAIREMELANLDESNRALQQQIWALQDAQEAADAAQKLKDAWSSVGDSIMDEVNRIRGITDGSGTGSFAQLQGQFNAAVAAAKGGDQDAAGTLPSLSQALIQAAELAATSRQELDRVKAQTAASLESVYASVLALAGGTSSTGVATGTGAPTGTILEAAATAAQASATSSDSDSVIAELKALREEVAQMRSDNNSGHAANAANTGAIKRKFEDVTADSGGNAITVTGRAA</sequence>
<dbReference type="Pfam" id="PF02557">
    <property type="entry name" value="VanY"/>
    <property type="match status" value="1"/>
</dbReference>
<feature type="coiled-coil region" evidence="1">
    <location>
        <begin position="802"/>
        <end position="851"/>
    </location>
</feature>
<dbReference type="SUPFAM" id="SSF55166">
    <property type="entry name" value="Hedgehog/DD-peptidase"/>
    <property type="match status" value="1"/>
</dbReference>
<name>A0ABU3ZUA9_9SPHN</name>
<keyword evidence="4" id="KW-1185">Reference proteome</keyword>
<evidence type="ECO:0000313" key="3">
    <source>
        <dbReference type="EMBL" id="MDV5823101.1"/>
    </source>
</evidence>
<evidence type="ECO:0000259" key="2">
    <source>
        <dbReference type="Pfam" id="PF02557"/>
    </source>
</evidence>
<keyword evidence="1" id="KW-0175">Coiled coil</keyword>
<dbReference type="Gene3D" id="3.30.1380.10">
    <property type="match status" value="1"/>
</dbReference>
<accession>A0ABU3ZUA9</accession>
<organism evidence="3 4">
    <name type="scientific">Sphingobium naphthae</name>
    <dbReference type="NCBI Taxonomy" id="1886786"/>
    <lineage>
        <taxon>Bacteria</taxon>
        <taxon>Pseudomonadati</taxon>
        <taxon>Pseudomonadota</taxon>
        <taxon>Alphaproteobacteria</taxon>
        <taxon>Sphingomonadales</taxon>
        <taxon>Sphingomonadaceae</taxon>
        <taxon>Sphingobium</taxon>
    </lineage>
</organism>
<dbReference type="InterPro" id="IPR009045">
    <property type="entry name" value="Zn_M74/Hedgehog-like"/>
</dbReference>